<protein>
    <submittedName>
        <fullName evidence="1">Uncharacterized protein</fullName>
    </submittedName>
</protein>
<reference evidence="1" key="1">
    <citation type="journal article" date="2020" name="mSystems">
        <title>Genome- and Community-Level Interaction Insights into Carbon Utilization and Element Cycling Functions of Hydrothermarchaeota in Hydrothermal Sediment.</title>
        <authorList>
            <person name="Zhou Z."/>
            <person name="Liu Y."/>
            <person name="Xu W."/>
            <person name="Pan J."/>
            <person name="Luo Z.H."/>
            <person name="Li M."/>
        </authorList>
    </citation>
    <scope>NUCLEOTIDE SEQUENCE [LARGE SCALE GENOMIC DNA]</scope>
    <source>
        <strain evidence="1">SpSt-210</strain>
    </source>
</reference>
<organism evidence="1">
    <name type="scientific">Thermorudis peleae</name>
    <dbReference type="NCBI Taxonomy" id="1382356"/>
    <lineage>
        <taxon>Bacteria</taxon>
        <taxon>Pseudomonadati</taxon>
        <taxon>Thermomicrobiota</taxon>
        <taxon>Thermomicrobia</taxon>
        <taxon>Thermomicrobia incertae sedis</taxon>
        <taxon>Thermorudis</taxon>
    </lineage>
</organism>
<evidence type="ECO:0000313" key="1">
    <source>
        <dbReference type="EMBL" id="HEG90494.1"/>
    </source>
</evidence>
<dbReference type="EMBL" id="DSIY01000077">
    <property type="protein sequence ID" value="HEG90494.1"/>
    <property type="molecule type" value="Genomic_DNA"/>
</dbReference>
<name>A0A831TG44_9BACT</name>
<comment type="caution">
    <text evidence="1">The sequence shown here is derived from an EMBL/GenBank/DDBJ whole genome shotgun (WGS) entry which is preliminary data.</text>
</comment>
<accession>A0A831TG44</accession>
<gene>
    <name evidence="1" type="ORF">ENP34_03495</name>
</gene>
<dbReference type="AlphaFoldDB" id="A0A831TG44"/>
<sequence length="131" mass="13484">MLARLVLGGALLSLLLAAALGSAALLGVSGGVIQAGADDDLACDEDGVHVVEWSLNTDTGLVTSVTIGGIDEGCQQGDTDLFVTLTHLGFPLVGGHYDNIDGTEVVVPLDFPMSAWNITDIEVYIEGEAND</sequence>
<proteinExistence type="predicted"/>